<feature type="transmembrane region" description="Helical" evidence="1">
    <location>
        <begin position="231"/>
        <end position="252"/>
    </location>
</feature>
<dbReference type="KEGG" id="dcr:108221675"/>
<keyword evidence="1" id="KW-0472">Membrane</keyword>
<protein>
    <recommendedName>
        <fullName evidence="4">RRM domain-containing protein</fullName>
    </recommendedName>
</protein>
<accession>A0AAF0X5G6</accession>
<sequence>MEGLTHSHTNGQVSQAKLHSFHTIDRMLYAILVADLLCDPTDAMQIMAFWLWLEQAGFRNVVKRILHLPLMLIDELVHEANICLSFIKNPQALNEIGDIHLTLRLIKDFSLEYLHKNQTLAQSGVKIVCTNICLQAFSDLTQNAILQNEVRKRAQSQQQIFGNQALLPNGSGNGVVPADQRTMFVTFSKGYSVAEWEIREFLENIFGDCIESIYMEDVTEIDDQPLFARIVFFQASMIYLILNGLSKASFIINGKHVRMRKFVPKGE</sequence>
<proteinExistence type="predicted"/>
<organism evidence="2 3">
    <name type="scientific">Daucus carota subsp. sativus</name>
    <name type="common">Carrot</name>
    <dbReference type="NCBI Taxonomy" id="79200"/>
    <lineage>
        <taxon>Eukaryota</taxon>
        <taxon>Viridiplantae</taxon>
        <taxon>Streptophyta</taxon>
        <taxon>Embryophyta</taxon>
        <taxon>Tracheophyta</taxon>
        <taxon>Spermatophyta</taxon>
        <taxon>Magnoliopsida</taxon>
        <taxon>eudicotyledons</taxon>
        <taxon>Gunneridae</taxon>
        <taxon>Pentapetalae</taxon>
        <taxon>asterids</taxon>
        <taxon>campanulids</taxon>
        <taxon>Apiales</taxon>
        <taxon>Apiaceae</taxon>
        <taxon>Apioideae</taxon>
        <taxon>Scandiceae</taxon>
        <taxon>Daucinae</taxon>
        <taxon>Daucus</taxon>
        <taxon>Daucus sect. Daucus</taxon>
    </lineage>
</organism>
<dbReference type="PANTHER" id="PTHR33527:SF14">
    <property type="entry name" value="OS07G0274300 PROTEIN"/>
    <property type="match status" value="1"/>
</dbReference>
<keyword evidence="1" id="KW-0812">Transmembrane</keyword>
<evidence type="ECO:0000256" key="1">
    <source>
        <dbReference type="SAM" id="Phobius"/>
    </source>
</evidence>
<dbReference type="Proteomes" id="UP000077755">
    <property type="component" value="Chromosome 5"/>
</dbReference>
<dbReference type="PANTHER" id="PTHR33527">
    <property type="entry name" value="OS07G0274300 PROTEIN"/>
    <property type="match status" value="1"/>
</dbReference>
<dbReference type="AlphaFoldDB" id="A0AAF0X5G6"/>
<reference evidence="2" key="2">
    <citation type="submission" date="2022-03" db="EMBL/GenBank/DDBJ databases">
        <title>Draft title - Genomic analysis of global carrot germplasm unveils the trajectory of domestication and the origin of high carotenoid orange carrot.</title>
        <authorList>
            <person name="Iorizzo M."/>
            <person name="Ellison S."/>
            <person name="Senalik D."/>
            <person name="Macko-Podgorni A."/>
            <person name="Grzebelus D."/>
            <person name="Bostan H."/>
            <person name="Rolling W."/>
            <person name="Curaba J."/>
            <person name="Simon P."/>
        </authorList>
    </citation>
    <scope>NUCLEOTIDE SEQUENCE</scope>
    <source>
        <tissue evidence="2">Leaf</tissue>
    </source>
</reference>
<gene>
    <name evidence="2" type="ORF">DCAR_0521215</name>
</gene>
<name>A0AAF0X5G6_DAUCS</name>
<evidence type="ECO:0000313" key="2">
    <source>
        <dbReference type="EMBL" id="WOH01830.1"/>
    </source>
</evidence>
<keyword evidence="3" id="KW-1185">Reference proteome</keyword>
<evidence type="ECO:0008006" key="4">
    <source>
        <dbReference type="Google" id="ProtNLM"/>
    </source>
</evidence>
<evidence type="ECO:0000313" key="3">
    <source>
        <dbReference type="Proteomes" id="UP000077755"/>
    </source>
</evidence>
<dbReference type="EMBL" id="CP093347">
    <property type="protein sequence ID" value="WOH01830.1"/>
    <property type="molecule type" value="Genomic_DNA"/>
</dbReference>
<keyword evidence="1" id="KW-1133">Transmembrane helix</keyword>
<reference evidence="2" key="1">
    <citation type="journal article" date="2016" name="Nat. Genet.">
        <title>A high-quality carrot genome assembly provides new insights into carotenoid accumulation and asterid genome evolution.</title>
        <authorList>
            <person name="Iorizzo M."/>
            <person name="Ellison S."/>
            <person name="Senalik D."/>
            <person name="Zeng P."/>
            <person name="Satapoomin P."/>
            <person name="Huang J."/>
            <person name="Bowman M."/>
            <person name="Iovene M."/>
            <person name="Sanseverino W."/>
            <person name="Cavagnaro P."/>
            <person name="Yildiz M."/>
            <person name="Macko-Podgorni A."/>
            <person name="Moranska E."/>
            <person name="Grzebelus E."/>
            <person name="Grzebelus D."/>
            <person name="Ashrafi H."/>
            <person name="Zheng Z."/>
            <person name="Cheng S."/>
            <person name="Spooner D."/>
            <person name="Van Deynze A."/>
            <person name="Simon P."/>
        </authorList>
    </citation>
    <scope>NUCLEOTIDE SEQUENCE</scope>
    <source>
        <tissue evidence="2">Leaf</tissue>
    </source>
</reference>